<accession>A0A0F8ZVW3</accession>
<dbReference type="EMBL" id="LAZR01061174">
    <property type="protein sequence ID" value="KKK64116.1"/>
    <property type="molecule type" value="Genomic_DNA"/>
</dbReference>
<organism evidence="1">
    <name type="scientific">marine sediment metagenome</name>
    <dbReference type="NCBI Taxonomy" id="412755"/>
    <lineage>
        <taxon>unclassified sequences</taxon>
        <taxon>metagenomes</taxon>
        <taxon>ecological metagenomes</taxon>
    </lineage>
</organism>
<sequence>MYNTYMNDQILNNNLQGATMNKTYLSYLINLAIEMMKKDN</sequence>
<proteinExistence type="predicted"/>
<comment type="caution">
    <text evidence="1">The sequence shown here is derived from an EMBL/GenBank/DDBJ whole genome shotgun (WGS) entry which is preliminary data.</text>
</comment>
<protein>
    <submittedName>
        <fullName evidence="1">Uncharacterized protein</fullName>
    </submittedName>
</protein>
<evidence type="ECO:0000313" key="1">
    <source>
        <dbReference type="EMBL" id="KKK64116.1"/>
    </source>
</evidence>
<dbReference type="AlphaFoldDB" id="A0A0F8ZVW3"/>
<gene>
    <name evidence="1" type="ORF">LCGC14_2987480</name>
</gene>
<reference evidence="1" key="1">
    <citation type="journal article" date="2015" name="Nature">
        <title>Complex archaea that bridge the gap between prokaryotes and eukaryotes.</title>
        <authorList>
            <person name="Spang A."/>
            <person name="Saw J.H."/>
            <person name="Jorgensen S.L."/>
            <person name="Zaremba-Niedzwiedzka K."/>
            <person name="Martijn J."/>
            <person name="Lind A.E."/>
            <person name="van Eijk R."/>
            <person name="Schleper C."/>
            <person name="Guy L."/>
            <person name="Ettema T.J."/>
        </authorList>
    </citation>
    <scope>NUCLEOTIDE SEQUENCE</scope>
</reference>
<name>A0A0F8ZVW3_9ZZZZ</name>
<feature type="non-terminal residue" evidence="1">
    <location>
        <position position="40"/>
    </location>
</feature>